<dbReference type="EMBL" id="JAUHHV010000008">
    <property type="protein sequence ID" value="KAK1415384.1"/>
    <property type="molecule type" value="Genomic_DNA"/>
</dbReference>
<proteinExistence type="predicted"/>
<dbReference type="AlphaFoldDB" id="A0AAD8NN72"/>
<protein>
    <submittedName>
        <fullName evidence="1">Uncharacterized protein</fullName>
    </submittedName>
</protein>
<accession>A0AAD8NN72</accession>
<keyword evidence="2" id="KW-1185">Reference proteome</keyword>
<reference evidence="1" key="1">
    <citation type="journal article" date="2023" name="bioRxiv">
        <title>Improved chromosome-level genome assembly for marigold (Tagetes erecta).</title>
        <authorList>
            <person name="Jiang F."/>
            <person name="Yuan L."/>
            <person name="Wang S."/>
            <person name="Wang H."/>
            <person name="Xu D."/>
            <person name="Wang A."/>
            <person name="Fan W."/>
        </authorList>
    </citation>
    <scope>NUCLEOTIDE SEQUENCE</scope>
    <source>
        <strain evidence="1">WSJ</strain>
        <tissue evidence="1">Leaf</tissue>
    </source>
</reference>
<evidence type="ECO:0000313" key="2">
    <source>
        <dbReference type="Proteomes" id="UP001229421"/>
    </source>
</evidence>
<sequence>MKRVVLWTWRGFKGMTVRGGGWTEARACGGGEVEEGGGVLVKQDEVMIDNTEQSPDAFCASFIQLFVLGFKTSCKRNLRLLNTFTSCYQP</sequence>
<organism evidence="1 2">
    <name type="scientific">Tagetes erecta</name>
    <name type="common">African marigold</name>
    <dbReference type="NCBI Taxonomy" id="13708"/>
    <lineage>
        <taxon>Eukaryota</taxon>
        <taxon>Viridiplantae</taxon>
        <taxon>Streptophyta</taxon>
        <taxon>Embryophyta</taxon>
        <taxon>Tracheophyta</taxon>
        <taxon>Spermatophyta</taxon>
        <taxon>Magnoliopsida</taxon>
        <taxon>eudicotyledons</taxon>
        <taxon>Gunneridae</taxon>
        <taxon>Pentapetalae</taxon>
        <taxon>asterids</taxon>
        <taxon>campanulids</taxon>
        <taxon>Asterales</taxon>
        <taxon>Asteraceae</taxon>
        <taxon>Asteroideae</taxon>
        <taxon>Heliantheae alliance</taxon>
        <taxon>Tageteae</taxon>
        <taxon>Tagetes</taxon>
    </lineage>
</organism>
<name>A0AAD8NN72_TARER</name>
<comment type="caution">
    <text evidence="1">The sequence shown here is derived from an EMBL/GenBank/DDBJ whole genome shotgun (WGS) entry which is preliminary data.</text>
</comment>
<gene>
    <name evidence="1" type="ORF">QVD17_31165</name>
</gene>
<evidence type="ECO:0000313" key="1">
    <source>
        <dbReference type="EMBL" id="KAK1415384.1"/>
    </source>
</evidence>
<dbReference type="Proteomes" id="UP001229421">
    <property type="component" value="Unassembled WGS sequence"/>
</dbReference>